<feature type="compositionally biased region" description="Acidic residues" evidence="1">
    <location>
        <begin position="345"/>
        <end position="356"/>
    </location>
</feature>
<proteinExistence type="predicted"/>
<feature type="region of interest" description="Disordered" evidence="1">
    <location>
        <begin position="237"/>
        <end position="366"/>
    </location>
</feature>
<accession>A0A7S2VVG0</accession>
<name>A0A7S2VVG0_9EUKA</name>
<organism evidence="2">
    <name type="scientific">Norrisiella sphaerica</name>
    <dbReference type="NCBI Taxonomy" id="552664"/>
    <lineage>
        <taxon>Eukaryota</taxon>
        <taxon>Sar</taxon>
        <taxon>Rhizaria</taxon>
        <taxon>Cercozoa</taxon>
        <taxon>Chlorarachniophyceae</taxon>
        <taxon>Norrisiella</taxon>
    </lineage>
</organism>
<sequence>MDGKKTNPVWLIRFDDGGMEECNEKQTRNGIRESSFKPGKKLKVLYEGKWILGILKKVSRTSNALRPYGVKLLGASGRSYNRLYWTPRACIKTLKKENKEPFKLPPESDDFDSDTTPNETSESKKHKGIGLGNGTEEEGEEEGEGHDEEAVVDPLDETKNDGDSDSTSAQDLVEVCFVPGEMVEWKFGVHWVKAKVKKRGESTRKGRSAIYTIQVLDKSAVKILGDEILPAVNERFLRHPRSTDKQDDAARGEGDQQSEEKQADPAEYKKRASPSHALDLVISVGQGSDDAGSADSAEKLHVQKSDEGDFDTDDANAIESSLEKIEYMEEEGPSEVSSGENGGNLEDDETDPEDADANLNTNGVEEQGVMGLGDLVAAAVAPNATKTDIEAGEAGKVGTGEEAEKVGTGEPNSNVSSRNNGEEGNDALDRSGTPNASVSTDVQSEPSGAVGAESKSQTSGDVRREFKETNGGSGNPVVQNDGNDESSVKSSNFEDDQGPKEPISANDITGSEQ</sequence>
<evidence type="ECO:0000313" key="2">
    <source>
        <dbReference type="EMBL" id="CAD9651886.1"/>
    </source>
</evidence>
<feature type="compositionally biased region" description="Polar residues" evidence="1">
    <location>
        <begin position="432"/>
        <end position="446"/>
    </location>
</feature>
<dbReference type="AlphaFoldDB" id="A0A7S2VVG0"/>
<feature type="compositionally biased region" description="Acidic residues" evidence="1">
    <location>
        <begin position="135"/>
        <end position="149"/>
    </location>
</feature>
<feature type="region of interest" description="Disordered" evidence="1">
    <location>
        <begin position="383"/>
        <end position="513"/>
    </location>
</feature>
<reference evidence="2" key="1">
    <citation type="submission" date="2021-01" db="EMBL/GenBank/DDBJ databases">
        <authorList>
            <person name="Corre E."/>
            <person name="Pelletier E."/>
            <person name="Niang G."/>
            <person name="Scheremetjew M."/>
            <person name="Finn R."/>
            <person name="Kale V."/>
            <person name="Holt S."/>
            <person name="Cochrane G."/>
            <person name="Meng A."/>
            <person name="Brown T."/>
            <person name="Cohen L."/>
        </authorList>
    </citation>
    <scope>NUCLEOTIDE SEQUENCE</scope>
    <source>
        <strain evidence="2">BC52</strain>
    </source>
</reference>
<feature type="compositionally biased region" description="Basic and acidic residues" evidence="1">
    <location>
        <begin position="237"/>
        <end position="270"/>
    </location>
</feature>
<dbReference type="EMBL" id="HBHC01002236">
    <property type="protein sequence ID" value="CAD9651886.1"/>
    <property type="molecule type" value="Transcribed_RNA"/>
</dbReference>
<feature type="region of interest" description="Disordered" evidence="1">
    <location>
        <begin position="101"/>
        <end position="149"/>
    </location>
</feature>
<gene>
    <name evidence="2" type="ORF">NSPH01132_LOCUS1342</name>
</gene>
<protein>
    <submittedName>
        <fullName evidence="2">Uncharacterized protein</fullName>
    </submittedName>
</protein>
<evidence type="ECO:0000256" key="1">
    <source>
        <dbReference type="SAM" id="MobiDB-lite"/>
    </source>
</evidence>
<feature type="compositionally biased region" description="Basic and acidic residues" evidence="1">
    <location>
        <begin position="296"/>
        <end position="307"/>
    </location>
</feature>
<feature type="compositionally biased region" description="Polar residues" evidence="1">
    <location>
        <begin position="410"/>
        <end position="419"/>
    </location>
</feature>